<dbReference type="EMBL" id="RAPN01000001">
    <property type="protein sequence ID" value="RKD89855.1"/>
    <property type="molecule type" value="Genomic_DNA"/>
</dbReference>
<dbReference type="OrthoDB" id="9846647at2"/>
<protein>
    <submittedName>
        <fullName evidence="1">Uncharacterized protein</fullName>
    </submittedName>
</protein>
<name>A0A419W303_9BACT</name>
<sequence length="120" mass="14186">MLDDYDILKYLGLEIRDEHIIFFDDDSEEHVLEFSTIKSISFDKAYAPVETKVGFWFNKLFAQREVNGFVVPSTEMEDYRDIYELEIELTDHRVLSRKVKDGDIGEIREFLAEINKLITN</sequence>
<dbReference type="AlphaFoldDB" id="A0A419W303"/>
<proteinExistence type="predicted"/>
<reference evidence="1 2" key="1">
    <citation type="submission" date="2018-09" db="EMBL/GenBank/DDBJ databases">
        <title>Genomic Encyclopedia of Archaeal and Bacterial Type Strains, Phase II (KMG-II): from individual species to whole genera.</title>
        <authorList>
            <person name="Goeker M."/>
        </authorList>
    </citation>
    <scope>NUCLEOTIDE SEQUENCE [LARGE SCALE GENOMIC DNA]</scope>
    <source>
        <strain evidence="1 2">DSM 27148</strain>
    </source>
</reference>
<dbReference type="RefSeq" id="WP_120271303.1">
    <property type="nucleotide sequence ID" value="NZ_RAPN01000001.1"/>
</dbReference>
<comment type="caution">
    <text evidence="1">The sequence shown here is derived from an EMBL/GenBank/DDBJ whole genome shotgun (WGS) entry which is preliminary data.</text>
</comment>
<organism evidence="1 2">
    <name type="scientific">Mangrovibacterium diazotrophicum</name>
    <dbReference type="NCBI Taxonomy" id="1261403"/>
    <lineage>
        <taxon>Bacteria</taxon>
        <taxon>Pseudomonadati</taxon>
        <taxon>Bacteroidota</taxon>
        <taxon>Bacteroidia</taxon>
        <taxon>Marinilabiliales</taxon>
        <taxon>Prolixibacteraceae</taxon>
        <taxon>Mangrovibacterium</taxon>
    </lineage>
</organism>
<evidence type="ECO:0000313" key="2">
    <source>
        <dbReference type="Proteomes" id="UP000283387"/>
    </source>
</evidence>
<accession>A0A419W303</accession>
<keyword evidence="2" id="KW-1185">Reference proteome</keyword>
<gene>
    <name evidence="1" type="ORF">BC643_0188</name>
</gene>
<evidence type="ECO:0000313" key="1">
    <source>
        <dbReference type="EMBL" id="RKD89855.1"/>
    </source>
</evidence>
<dbReference type="Proteomes" id="UP000283387">
    <property type="component" value="Unassembled WGS sequence"/>
</dbReference>